<evidence type="ECO:0000313" key="2">
    <source>
        <dbReference type="Proteomes" id="UP001175271"/>
    </source>
</evidence>
<reference evidence="1" key="1">
    <citation type="submission" date="2023-06" db="EMBL/GenBank/DDBJ databases">
        <title>Genomic analysis of the entomopathogenic nematode Steinernema hermaphroditum.</title>
        <authorList>
            <person name="Schwarz E.M."/>
            <person name="Heppert J.K."/>
            <person name="Baniya A."/>
            <person name="Schwartz H.T."/>
            <person name="Tan C.-H."/>
            <person name="Antoshechkin I."/>
            <person name="Sternberg P.W."/>
            <person name="Goodrich-Blair H."/>
            <person name="Dillman A.R."/>
        </authorList>
    </citation>
    <scope>NUCLEOTIDE SEQUENCE</scope>
    <source>
        <strain evidence="1">PS9179</strain>
        <tissue evidence="1">Whole animal</tissue>
    </source>
</reference>
<dbReference type="EMBL" id="JAUCMV010000001">
    <property type="protein sequence ID" value="KAK0428417.1"/>
    <property type="molecule type" value="Genomic_DNA"/>
</dbReference>
<organism evidence="1 2">
    <name type="scientific">Steinernema hermaphroditum</name>
    <dbReference type="NCBI Taxonomy" id="289476"/>
    <lineage>
        <taxon>Eukaryota</taxon>
        <taxon>Metazoa</taxon>
        <taxon>Ecdysozoa</taxon>
        <taxon>Nematoda</taxon>
        <taxon>Chromadorea</taxon>
        <taxon>Rhabditida</taxon>
        <taxon>Tylenchina</taxon>
        <taxon>Panagrolaimomorpha</taxon>
        <taxon>Strongyloidoidea</taxon>
        <taxon>Steinernematidae</taxon>
        <taxon>Steinernema</taxon>
    </lineage>
</organism>
<dbReference type="Proteomes" id="UP001175271">
    <property type="component" value="Unassembled WGS sequence"/>
</dbReference>
<comment type="caution">
    <text evidence="1">The sequence shown here is derived from an EMBL/GenBank/DDBJ whole genome shotgun (WGS) entry which is preliminary data.</text>
</comment>
<evidence type="ECO:0008006" key="3">
    <source>
        <dbReference type="Google" id="ProtNLM"/>
    </source>
</evidence>
<accession>A0AA39MBS2</accession>
<dbReference type="AlphaFoldDB" id="A0AA39MBS2"/>
<sequence>MNTVPIDFCERVFHLLGGNTLRAIEKKLSQRVWAPWARDHLRKRGNYGIRIGNPKPHDYTDTIEEVFEKVRRNSFFRITRITLGPHDQVEEIFDMALPYIAYEDDSSLNIETLPQPSYTNILEKIYASNRQFTCLDLQYVSDISTNIVWRHKERGVLKRLTLREGWPASSSEWIEELLHQHQFTFFCASFPTKIMFDKPKFEKLIEKVFDGSKRRGANPKDYHLRTTNFSEDEFADMMKKFGFRVNASIERSFIRGAVTVSLDYQYDTARALYLTNYMTIHIESFPIML</sequence>
<evidence type="ECO:0000313" key="1">
    <source>
        <dbReference type="EMBL" id="KAK0428417.1"/>
    </source>
</evidence>
<protein>
    <recommendedName>
        <fullName evidence="3">F-box domain-containing protein</fullName>
    </recommendedName>
</protein>
<keyword evidence="2" id="KW-1185">Reference proteome</keyword>
<name>A0AA39MBS2_9BILA</name>
<gene>
    <name evidence="1" type="ORF">QR680_010791</name>
</gene>
<proteinExistence type="predicted"/>